<dbReference type="Proteomes" id="UP000244336">
    <property type="component" value="Chromosome 5"/>
</dbReference>
<organism evidence="1 2">
    <name type="scientific">Panicum hallii var. hallii</name>
    <dbReference type="NCBI Taxonomy" id="1504633"/>
    <lineage>
        <taxon>Eukaryota</taxon>
        <taxon>Viridiplantae</taxon>
        <taxon>Streptophyta</taxon>
        <taxon>Embryophyta</taxon>
        <taxon>Tracheophyta</taxon>
        <taxon>Spermatophyta</taxon>
        <taxon>Magnoliopsida</taxon>
        <taxon>Liliopsida</taxon>
        <taxon>Poales</taxon>
        <taxon>Poaceae</taxon>
        <taxon>PACMAD clade</taxon>
        <taxon>Panicoideae</taxon>
        <taxon>Panicodae</taxon>
        <taxon>Paniceae</taxon>
        <taxon>Panicinae</taxon>
        <taxon>Panicum</taxon>
        <taxon>Panicum sect. Panicum</taxon>
    </lineage>
</organism>
<dbReference type="Gramene" id="PUZ58076">
    <property type="protein sequence ID" value="PUZ58076"/>
    <property type="gene ID" value="GQ55_5G479900"/>
</dbReference>
<protein>
    <submittedName>
        <fullName evidence="1">Uncharacterized protein</fullName>
    </submittedName>
</protein>
<dbReference type="OrthoDB" id="10518270at2759"/>
<dbReference type="EMBL" id="CM009753">
    <property type="protein sequence ID" value="PUZ58076.1"/>
    <property type="molecule type" value="Genomic_DNA"/>
</dbReference>
<proteinExistence type="predicted"/>
<dbReference type="AlphaFoldDB" id="A0A2T7DR89"/>
<keyword evidence="2" id="KW-1185">Reference proteome</keyword>
<evidence type="ECO:0000313" key="1">
    <source>
        <dbReference type="EMBL" id="PUZ58076.1"/>
    </source>
</evidence>
<evidence type="ECO:0000313" key="2">
    <source>
        <dbReference type="Proteomes" id="UP000244336"/>
    </source>
</evidence>
<sequence length="301" mass="33659">MLPWSMFPRRSSHSNEDRLYKEFGGSPERLFSATVSNWRPRMPPRPGGMVPSRWLIARAREVSDDKLASDTGMTPVRLLFHKSSTVRRVSSSPNPGGTRPDSWLDRRAMNHRAVQELRLAGISPEKALLLRSRAWRRCRRPRLAGMPPLMNQLELRLRSLRDDRLPTAGERAPVSPWEGRLSETTRLRLAPHLTPSQLQNPPVLPFQEASASPWPPPPIAAAVKASSAASSLACAGKSVVMEMKADSSSSSRLTERIVLALLCCWRSTIVNGAWELGSSHSSMVLFYIGWICMADYDCQRP</sequence>
<gene>
    <name evidence="1" type="ORF">GQ55_5G479900</name>
</gene>
<accession>A0A2T7DR89</accession>
<reference evidence="1 2" key="1">
    <citation type="submission" date="2018-04" db="EMBL/GenBank/DDBJ databases">
        <title>WGS assembly of Panicum hallii var. hallii HAL2.</title>
        <authorList>
            <person name="Lovell J."/>
            <person name="Jenkins J."/>
            <person name="Lowry D."/>
            <person name="Mamidi S."/>
            <person name="Sreedasyam A."/>
            <person name="Weng X."/>
            <person name="Barry K."/>
            <person name="Bonette J."/>
            <person name="Campitelli B."/>
            <person name="Daum C."/>
            <person name="Gordon S."/>
            <person name="Gould B."/>
            <person name="Lipzen A."/>
            <person name="MacQueen A."/>
            <person name="Palacio-Mejia J."/>
            <person name="Plott C."/>
            <person name="Shakirov E."/>
            <person name="Shu S."/>
            <person name="Yoshinaga Y."/>
            <person name="Zane M."/>
            <person name="Rokhsar D."/>
            <person name="Grimwood J."/>
            <person name="Schmutz J."/>
            <person name="Juenger T."/>
        </authorList>
    </citation>
    <scope>NUCLEOTIDE SEQUENCE [LARGE SCALE GENOMIC DNA]</scope>
    <source>
        <strain evidence="2">cv. HAL2</strain>
    </source>
</reference>
<name>A0A2T7DR89_9POAL</name>